<proteinExistence type="predicted"/>
<feature type="compositionally biased region" description="Basic and acidic residues" evidence="1">
    <location>
        <begin position="340"/>
        <end position="351"/>
    </location>
</feature>
<organism evidence="2 3">
    <name type="scientific">Cladophialophora chaetospira</name>
    <dbReference type="NCBI Taxonomy" id="386627"/>
    <lineage>
        <taxon>Eukaryota</taxon>
        <taxon>Fungi</taxon>
        <taxon>Dikarya</taxon>
        <taxon>Ascomycota</taxon>
        <taxon>Pezizomycotina</taxon>
        <taxon>Eurotiomycetes</taxon>
        <taxon>Chaetothyriomycetidae</taxon>
        <taxon>Chaetothyriales</taxon>
        <taxon>Herpotrichiellaceae</taxon>
        <taxon>Cladophialophora</taxon>
    </lineage>
</organism>
<evidence type="ECO:0000256" key="1">
    <source>
        <dbReference type="SAM" id="MobiDB-lite"/>
    </source>
</evidence>
<keyword evidence="3" id="KW-1185">Reference proteome</keyword>
<dbReference type="AlphaFoldDB" id="A0AA38X2B9"/>
<sequence length="732" mass="80808">MAPQHPWPGKERNAQQIVPVKNAQQKRRGPVPERIRAPVNQNTSLAHADNFIDLTGDDEMPDAPAAIEGNPTRPDAAGAYLDPSTYVVPHQQSRNQGAFVPASVQPVARGHQLGFAFLPATFQYGSGELYYVNGRAADLAHRAPLGAVGRGVSSDATPPQIIVPVRDQPQKNSPAAQPGSDEAWRWYEANFRNVGSDDKRQYQHIEGFPPYTVPIPRGVTLTGICRDYPNHLNNRDVLDAAIQYFYSGKDIFDRLSEEFQTAMAEKNEGKSKQTDNVYVKRLFRRWHVLKLEKLRQLIEGPKIRVSEPEPGCRQPYYGRSDPGRDFNVYLNPLAQHKTVKPTDKDGKEPKPKQTANGPRKSVRPKITQPPPSVKGNGPATTALKQRQESVVDNNNDWFLREDPGFDLEGLVAHEFIPIPIEKAPLGSFCGHPFWIAEQEYRQTEISITSQMENAVRLARAVLDADPALGLQGGPVILNEFTELIGWPLAIRKEVVEQWIPGRTPDAIVHAAFPKVISFFMKGEVYKYLVDKNELDPRATAASASGPRLITSLRSAIRSHIPVKMQNIIDKLEEKLKAVQGDAMTAENSLEQRQGPSRGVLLGLERRLEDEEVDDGRVSKLVCLGRATNRSYINHGQDSILPTESPTVCVADKGMLVSRTGRGLPRKTAAPSAAENMAMTMPNPKLGTTVNEDQRSAPIKVEEQTPQEPGEAVEGGEDMEGVSKAQVVLGTAD</sequence>
<name>A0AA38X2B9_9EURO</name>
<evidence type="ECO:0000313" key="2">
    <source>
        <dbReference type="EMBL" id="KAJ9605536.1"/>
    </source>
</evidence>
<protein>
    <submittedName>
        <fullName evidence="2">Uncharacterized protein</fullName>
    </submittedName>
</protein>
<feature type="compositionally biased region" description="Basic and acidic residues" evidence="1">
    <location>
        <begin position="691"/>
        <end position="702"/>
    </location>
</feature>
<feature type="region of interest" description="Disordered" evidence="1">
    <location>
        <begin position="1"/>
        <end position="40"/>
    </location>
</feature>
<feature type="region of interest" description="Disordered" evidence="1">
    <location>
        <begin position="334"/>
        <end position="379"/>
    </location>
</feature>
<evidence type="ECO:0000313" key="3">
    <source>
        <dbReference type="Proteomes" id="UP001172673"/>
    </source>
</evidence>
<comment type="caution">
    <text evidence="2">The sequence shown here is derived from an EMBL/GenBank/DDBJ whole genome shotgun (WGS) entry which is preliminary data.</text>
</comment>
<accession>A0AA38X2B9</accession>
<gene>
    <name evidence="2" type="ORF">H2200_010193</name>
</gene>
<feature type="region of interest" description="Disordered" evidence="1">
    <location>
        <begin position="660"/>
        <end position="732"/>
    </location>
</feature>
<dbReference type="Proteomes" id="UP001172673">
    <property type="component" value="Unassembled WGS sequence"/>
</dbReference>
<dbReference type="EMBL" id="JAPDRK010000016">
    <property type="protein sequence ID" value="KAJ9605536.1"/>
    <property type="molecule type" value="Genomic_DNA"/>
</dbReference>
<reference evidence="2" key="1">
    <citation type="submission" date="2022-10" db="EMBL/GenBank/DDBJ databases">
        <title>Culturing micro-colonial fungi from biological soil crusts in the Mojave desert and describing Neophaeococcomyces mojavensis, and introducing the new genera and species Taxawa tesnikishii.</title>
        <authorList>
            <person name="Kurbessoian T."/>
            <person name="Stajich J.E."/>
        </authorList>
    </citation>
    <scope>NUCLEOTIDE SEQUENCE</scope>
    <source>
        <strain evidence="2">TK_41</strain>
    </source>
</reference>